<accession>A0A9P6H898</accession>
<evidence type="ECO:0000256" key="9">
    <source>
        <dbReference type="ARBA" id="ARBA00023128"/>
    </source>
</evidence>
<keyword evidence="9" id="KW-0496">Mitochondrion</keyword>
<organism evidence="15 16">
    <name type="scientific">Thelephora terrestris</name>
    <dbReference type="NCBI Taxonomy" id="56493"/>
    <lineage>
        <taxon>Eukaryota</taxon>
        <taxon>Fungi</taxon>
        <taxon>Dikarya</taxon>
        <taxon>Basidiomycota</taxon>
        <taxon>Agaricomycotina</taxon>
        <taxon>Agaricomycetes</taxon>
        <taxon>Thelephorales</taxon>
        <taxon>Thelephoraceae</taxon>
        <taxon>Thelephora</taxon>
    </lineage>
</organism>
<comment type="subunit">
    <text evidence="3">Homotetramer.</text>
</comment>
<keyword evidence="10 12" id="KW-0012">Acyltransferase</keyword>
<reference evidence="15" key="1">
    <citation type="journal article" date="2020" name="Nat. Commun.">
        <title>Large-scale genome sequencing of mycorrhizal fungi provides insights into the early evolution of symbiotic traits.</title>
        <authorList>
            <person name="Miyauchi S."/>
            <person name="Kiss E."/>
            <person name="Kuo A."/>
            <person name="Drula E."/>
            <person name="Kohler A."/>
            <person name="Sanchez-Garcia M."/>
            <person name="Morin E."/>
            <person name="Andreopoulos B."/>
            <person name="Barry K.W."/>
            <person name="Bonito G."/>
            <person name="Buee M."/>
            <person name="Carver A."/>
            <person name="Chen C."/>
            <person name="Cichocki N."/>
            <person name="Clum A."/>
            <person name="Culley D."/>
            <person name="Crous P.W."/>
            <person name="Fauchery L."/>
            <person name="Girlanda M."/>
            <person name="Hayes R.D."/>
            <person name="Keri Z."/>
            <person name="LaButti K."/>
            <person name="Lipzen A."/>
            <person name="Lombard V."/>
            <person name="Magnuson J."/>
            <person name="Maillard F."/>
            <person name="Murat C."/>
            <person name="Nolan M."/>
            <person name="Ohm R.A."/>
            <person name="Pangilinan J."/>
            <person name="Pereira M.F."/>
            <person name="Perotto S."/>
            <person name="Peter M."/>
            <person name="Pfister S."/>
            <person name="Riley R."/>
            <person name="Sitrit Y."/>
            <person name="Stielow J.B."/>
            <person name="Szollosi G."/>
            <person name="Zifcakova L."/>
            <person name="Stursova M."/>
            <person name="Spatafora J.W."/>
            <person name="Tedersoo L."/>
            <person name="Vaario L.M."/>
            <person name="Yamada A."/>
            <person name="Yan M."/>
            <person name="Wang P."/>
            <person name="Xu J."/>
            <person name="Bruns T."/>
            <person name="Baldrian P."/>
            <person name="Vilgalys R."/>
            <person name="Dunand C."/>
            <person name="Henrissat B."/>
            <person name="Grigoriev I.V."/>
            <person name="Hibbett D."/>
            <person name="Nagy L.G."/>
            <person name="Martin F.M."/>
        </authorList>
    </citation>
    <scope>NUCLEOTIDE SEQUENCE</scope>
    <source>
        <strain evidence="15">UH-Tt-Lm1</strain>
    </source>
</reference>
<dbReference type="Pfam" id="PF02803">
    <property type="entry name" value="Thiolase_C"/>
    <property type="match status" value="1"/>
</dbReference>
<comment type="similarity">
    <text evidence="2 12">Belongs to the thiolase-like superfamily. Thiolase family.</text>
</comment>
<evidence type="ECO:0000256" key="5">
    <source>
        <dbReference type="ARBA" id="ARBA00022679"/>
    </source>
</evidence>
<dbReference type="PANTHER" id="PTHR18919:SF156">
    <property type="entry name" value="ACETYL-COA ACETYLTRANSFERASE, MITOCHONDRIAL"/>
    <property type="match status" value="1"/>
</dbReference>
<dbReference type="EMBL" id="WIUZ02000017">
    <property type="protein sequence ID" value="KAF9780249.1"/>
    <property type="molecule type" value="Genomic_DNA"/>
</dbReference>
<evidence type="ECO:0000256" key="6">
    <source>
        <dbReference type="ARBA" id="ARBA00022723"/>
    </source>
</evidence>
<dbReference type="SUPFAM" id="SSF53901">
    <property type="entry name" value="Thiolase-like"/>
    <property type="match status" value="2"/>
</dbReference>
<feature type="active site" description="Proton acceptor" evidence="11">
    <location>
        <position position="370"/>
    </location>
</feature>
<evidence type="ECO:0000256" key="8">
    <source>
        <dbReference type="ARBA" id="ARBA00022958"/>
    </source>
</evidence>
<dbReference type="GO" id="GO:0046872">
    <property type="term" value="F:metal ion binding"/>
    <property type="evidence" value="ECO:0007669"/>
    <property type="project" value="UniProtKB-KW"/>
</dbReference>
<reference evidence="15" key="2">
    <citation type="submission" date="2020-11" db="EMBL/GenBank/DDBJ databases">
        <authorList>
            <consortium name="DOE Joint Genome Institute"/>
            <person name="Kuo A."/>
            <person name="Miyauchi S."/>
            <person name="Kiss E."/>
            <person name="Drula E."/>
            <person name="Kohler A."/>
            <person name="Sanchez-Garcia M."/>
            <person name="Andreopoulos B."/>
            <person name="Barry K.W."/>
            <person name="Bonito G."/>
            <person name="Buee M."/>
            <person name="Carver A."/>
            <person name="Chen C."/>
            <person name="Cichocki N."/>
            <person name="Clum A."/>
            <person name="Culley D."/>
            <person name="Crous P.W."/>
            <person name="Fauchery L."/>
            <person name="Girlanda M."/>
            <person name="Hayes R."/>
            <person name="Keri Z."/>
            <person name="Labutti K."/>
            <person name="Lipzen A."/>
            <person name="Lombard V."/>
            <person name="Magnuson J."/>
            <person name="Maillard F."/>
            <person name="Morin E."/>
            <person name="Murat C."/>
            <person name="Nolan M."/>
            <person name="Ohm R."/>
            <person name="Pangilinan J."/>
            <person name="Pereira M."/>
            <person name="Perotto S."/>
            <person name="Peter M."/>
            <person name="Riley R."/>
            <person name="Sitrit Y."/>
            <person name="Stielow B."/>
            <person name="Szollosi G."/>
            <person name="Zifcakova L."/>
            <person name="Stursova M."/>
            <person name="Spatafora J.W."/>
            <person name="Tedersoo L."/>
            <person name="Vaario L.-M."/>
            <person name="Yamada A."/>
            <person name="Yan M."/>
            <person name="Wang P."/>
            <person name="Xu J."/>
            <person name="Bruns T."/>
            <person name="Baldrian P."/>
            <person name="Vilgalys R."/>
            <person name="Henrissat B."/>
            <person name="Grigoriev I.V."/>
            <person name="Hibbett D."/>
            <person name="Nagy L.G."/>
            <person name="Martin F.M."/>
        </authorList>
    </citation>
    <scope>NUCLEOTIDE SEQUENCE</scope>
    <source>
        <strain evidence="15">UH-Tt-Lm1</strain>
    </source>
</reference>
<feature type="domain" description="Thiolase C-terminal" evidence="14">
    <location>
        <begin position="292"/>
        <end position="411"/>
    </location>
</feature>
<comment type="subcellular location">
    <subcellularLocation>
        <location evidence="1">Mitochondrion</location>
    </subcellularLocation>
</comment>
<feature type="active site" description="Acyl-thioester intermediate" evidence="11">
    <location>
        <position position="112"/>
    </location>
</feature>
<keyword evidence="8" id="KW-0630">Potassium</keyword>
<dbReference type="InterPro" id="IPR020613">
    <property type="entry name" value="Thiolase_CS"/>
</dbReference>
<dbReference type="FunFam" id="3.40.47.10:FF:000007">
    <property type="entry name" value="acetyl-CoA acetyltransferase, mitochondrial"/>
    <property type="match status" value="1"/>
</dbReference>
<dbReference type="NCBIfam" id="TIGR01930">
    <property type="entry name" value="AcCoA-C-Actrans"/>
    <property type="match status" value="1"/>
</dbReference>
<dbReference type="PIRSF" id="PIRSF000429">
    <property type="entry name" value="Ac-CoA_Ac_transf"/>
    <property type="match status" value="1"/>
</dbReference>
<sequence length="412" mass="43637">MLASGSRLTTGQILSRTRQLSTFGPREAVIVAASRTPVGSYNGALKSLKATELGAIALKHAFDKYNVPPNEVEEIFFGNVIQAGVRQSPARQVALTSGMKLRSDATTINKVCASGMKSIMFAAQSIFSGYRDVVAAGGMESMSNAPFLIPRQNPSYGRFLVKDSLEEDGLWDVYNHIGMGDCGESAATKFKISRESQDAHAIESYKRAARAWADGVYDAEVAPVTVTIKGRKGPIVKEDEEYKRVIFEKVPTLKPSFKEDGSITAANSSPLSDGASALILMSAEKAKDLGLRPLARVVSFSDVGVNPIDFPEAPTIAIPIALKSAGLDMKDIARFEINEAFSVVVRIAEQVLGLSYDKINIDGGAVALGHPIGSSGSRIVVSLVHALKSGEFGVAGICNGGGAASAIVIQKL</sequence>
<dbReference type="InterPro" id="IPR002155">
    <property type="entry name" value="Thiolase"/>
</dbReference>
<gene>
    <name evidence="15" type="ORF">BJ322DRAFT_1085434</name>
</gene>
<evidence type="ECO:0000256" key="7">
    <source>
        <dbReference type="ARBA" id="ARBA00022946"/>
    </source>
</evidence>
<dbReference type="OrthoDB" id="5404651at2759"/>
<dbReference type="PROSITE" id="PS00737">
    <property type="entry name" value="THIOLASE_2"/>
    <property type="match status" value="1"/>
</dbReference>
<dbReference type="GO" id="GO:0003985">
    <property type="term" value="F:acetyl-CoA C-acetyltransferase activity"/>
    <property type="evidence" value="ECO:0007669"/>
    <property type="project" value="UniProtKB-EC"/>
</dbReference>
<evidence type="ECO:0000256" key="3">
    <source>
        <dbReference type="ARBA" id="ARBA00011881"/>
    </source>
</evidence>
<evidence type="ECO:0000313" key="16">
    <source>
        <dbReference type="Proteomes" id="UP000736335"/>
    </source>
</evidence>
<dbReference type="InterPro" id="IPR016039">
    <property type="entry name" value="Thiolase-like"/>
</dbReference>
<dbReference type="InterPro" id="IPR020616">
    <property type="entry name" value="Thiolase_N"/>
</dbReference>
<dbReference type="GO" id="GO:0005739">
    <property type="term" value="C:mitochondrion"/>
    <property type="evidence" value="ECO:0007669"/>
    <property type="project" value="UniProtKB-SubCell"/>
</dbReference>
<evidence type="ECO:0000256" key="10">
    <source>
        <dbReference type="ARBA" id="ARBA00023315"/>
    </source>
</evidence>
<dbReference type="GO" id="GO:0006635">
    <property type="term" value="P:fatty acid beta-oxidation"/>
    <property type="evidence" value="ECO:0007669"/>
    <property type="project" value="TreeGrafter"/>
</dbReference>
<evidence type="ECO:0000256" key="12">
    <source>
        <dbReference type="RuleBase" id="RU003557"/>
    </source>
</evidence>
<dbReference type="InterPro" id="IPR020610">
    <property type="entry name" value="Thiolase_AS"/>
</dbReference>
<proteinExistence type="inferred from homology"/>
<feature type="domain" description="Thiolase N-terminal" evidence="13">
    <location>
        <begin position="29"/>
        <end position="283"/>
    </location>
</feature>
<feature type="active site" description="Proton acceptor" evidence="11">
    <location>
        <position position="398"/>
    </location>
</feature>
<dbReference type="PROSITE" id="PS00099">
    <property type="entry name" value="THIOLASE_3"/>
    <property type="match status" value="1"/>
</dbReference>
<keyword evidence="6" id="KW-0479">Metal-binding</keyword>
<dbReference type="Gene3D" id="3.40.47.10">
    <property type="match status" value="1"/>
</dbReference>
<evidence type="ECO:0000259" key="14">
    <source>
        <dbReference type="Pfam" id="PF02803"/>
    </source>
</evidence>
<evidence type="ECO:0000256" key="11">
    <source>
        <dbReference type="PIRSR" id="PIRSR000429-1"/>
    </source>
</evidence>
<dbReference type="Proteomes" id="UP000736335">
    <property type="component" value="Unassembled WGS sequence"/>
</dbReference>
<dbReference type="PANTHER" id="PTHR18919">
    <property type="entry name" value="ACETYL-COA C-ACYLTRANSFERASE"/>
    <property type="match status" value="1"/>
</dbReference>
<name>A0A9P6H898_9AGAM</name>
<dbReference type="Pfam" id="PF00108">
    <property type="entry name" value="Thiolase_N"/>
    <property type="match status" value="1"/>
</dbReference>
<keyword evidence="7" id="KW-0809">Transit peptide</keyword>
<comment type="caution">
    <text evidence="15">The sequence shown here is derived from an EMBL/GenBank/DDBJ whole genome shotgun (WGS) entry which is preliminary data.</text>
</comment>
<dbReference type="PROSITE" id="PS00098">
    <property type="entry name" value="THIOLASE_1"/>
    <property type="match status" value="1"/>
</dbReference>
<evidence type="ECO:0000256" key="2">
    <source>
        <dbReference type="ARBA" id="ARBA00010982"/>
    </source>
</evidence>
<evidence type="ECO:0000259" key="13">
    <source>
        <dbReference type="Pfam" id="PF00108"/>
    </source>
</evidence>
<keyword evidence="5 12" id="KW-0808">Transferase</keyword>
<dbReference type="AlphaFoldDB" id="A0A9P6H898"/>
<evidence type="ECO:0000256" key="1">
    <source>
        <dbReference type="ARBA" id="ARBA00004173"/>
    </source>
</evidence>
<dbReference type="CDD" id="cd00751">
    <property type="entry name" value="thiolase"/>
    <property type="match status" value="1"/>
</dbReference>
<dbReference type="InterPro" id="IPR020615">
    <property type="entry name" value="Thiolase_acyl_enz_int_AS"/>
</dbReference>
<keyword evidence="16" id="KW-1185">Reference proteome</keyword>
<evidence type="ECO:0000256" key="4">
    <source>
        <dbReference type="ARBA" id="ARBA00012705"/>
    </source>
</evidence>
<dbReference type="InterPro" id="IPR020617">
    <property type="entry name" value="Thiolase_C"/>
</dbReference>
<protein>
    <recommendedName>
        <fullName evidence="4">acetyl-CoA C-acetyltransferase</fullName>
        <ecNumber evidence="4">2.3.1.9</ecNumber>
    </recommendedName>
</protein>
<dbReference type="EC" id="2.3.1.9" evidence="4"/>
<evidence type="ECO:0000313" key="15">
    <source>
        <dbReference type="EMBL" id="KAF9780249.1"/>
    </source>
</evidence>